<keyword evidence="1" id="KW-0812">Transmembrane</keyword>
<keyword evidence="1" id="KW-0472">Membrane</keyword>
<proteinExistence type="predicted"/>
<organism evidence="3 4">
    <name type="scientific">Sphingobacterium kitahiroshimense</name>
    <dbReference type="NCBI Taxonomy" id="470446"/>
    <lineage>
        <taxon>Bacteria</taxon>
        <taxon>Pseudomonadati</taxon>
        <taxon>Bacteroidota</taxon>
        <taxon>Sphingobacteriia</taxon>
        <taxon>Sphingobacteriales</taxon>
        <taxon>Sphingobacteriaceae</taxon>
        <taxon>Sphingobacterium</taxon>
    </lineage>
</organism>
<dbReference type="Pfam" id="PF04773">
    <property type="entry name" value="FecR"/>
    <property type="match status" value="1"/>
</dbReference>
<dbReference type="RefSeq" id="WP_183916769.1">
    <property type="nucleotide sequence ID" value="NZ_JBDJLH010000001.1"/>
</dbReference>
<protein>
    <submittedName>
        <fullName evidence="3">FecR domain-containing protein</fullName>
    </submittedName>
</protein>
<feature type="transmembrane region" description="Helical" evidence="1">
    <location>
        <begin position="83"/>
        <end position="102"/>
    </location>
</feature>
<reference evidence="3 4" key="1">
    <citation type="submission" date="2024-04" db="EMBL/GenBank/DDBJ databases">
        <title>WGS of bacteria from Torrens River.</title>
        <authorList>
            <person name="Wyrsch E.R."/>
            <person name="Drigo B."/>
        </authorList>
    </citation>
    <scope>NUCLEOTIDE SEQUENCE [LARGE SCALE GENOMIC DNA]</scope>
    <source>
        <strain evidence="3 4">TWI391</strain>
    </source>
</reference>
<evidence type="ECO:0000259" key="2">
    <source>
        <dbReference type="Pfam" id="PF04773"/>
    </source>
</evidence>
<comment type="caution">
    <text evidence="3">The sequence shown here is derived from an EMBL/GenBank/DDBJ whole genome shotgun (WGS) entry which is preliminary data.</text>
</comment>
<evidence type="ECO:0000313" key="3">
    <source>
        <dbReference type="EMBL" id="MEN5376288.1"/>
    </source>
</evidence>
<keyword evidence="1" id="KW-1133">Transmembrane helix</keyword>
<accession>A0ABV0BQ41</accession>
<dbReference type="InterPro" id="IPR006860">
    <property type="entry name" value="FecR"/>
</dbReference>
<evidence type="ECO:0000313" key="4">
    <source>
        <dbReference type="Proteomes" id="UP001409291"/>
    </source>
</evidence>
<feature type="domain" description="FecR protein" evidence="2">
    <location>
        <begin position="127"/>
        <end position="213"/>
    </location>
</feature>
<dbReference type="Proteomes" id="UP001409291">
    <property type="component" value="Unassembled WGS sequence"/>
</dbReference>
<name>A0ABV0BQ41_9SPHI</name>
<dbReference type="InterPro" id="IPR012373">
    <property type="entry name" value="Ferrdict_sens_TM"/>
</dbReference>
<evidence type="ECO:0000256" key="1">
    <source>
        <dbReference type="SAM" id="Phobius"/>
    </source>
</evidence>
<dbReference type="PANTHER" id="PTHR30273:SF2">
    <property type="entry name" value="PROTEIN FECR"/>
    <property type="match status" value="1"/>
</dbReference>
<dbReference type="PANTHER" id="PTHR30273">
    <property type="entry name" value="PERIPLASMIC SIGNAL SENSOR AND SIGMA FACTOR ACTIVATOR FECR-RELATED"/>
    <property type="match status" value="1"/>
</dbReference>
<sequence length="319" mass="36392">MRKEELTLLYKKFLSPETSDRDRALILTILQDCDEQDLPNFEDVLNSENRNIVLNDHKSDEIFTSITGEKLYPAVKPIWKRKVFLRAAAALIITGFSILFYLNNTGIISPNHNKPESNFENTTKFVKQIKLNDGSTISLKQGAKLLVLSDFTKDTIRRVQLIGEAFFEISKNPKKAFVVENSGAFDVRVLGTAFNLINTPHKNLLVLNHGKVQVKNGLKQVIILPGQKAAFDKTKQSFEVSPTDTVESSNWINNLLAFDREPIQKIFSDLNSLYPEQRLRLNEKFEAEIFTGYLPSNDLDKSLEILNRAFNTTIIYKHQ</sequence>
<keyword evidence="4" id="KW-1185">Reference proteome</keyword>
<dbReference type="EMBL" id="JBDJNQ010000001">
    <property type="protein sequence ID" value="MEN5376288.1"/>
    <property type="molecule type" value="Genomic_DNA"/>
</dbReference>
<dbReference type="Gene3D" id="2.60.120.1440">
    <property type="match status" value="1"/>
</dbReference>
<gene>
    <name evidence="3" type="ORF">ABE541_03345</name>
</gene>